<keyword evidence="1" id="KW-0614">Plasmid</keyword>
<accession>A0A1L7NLY6</accession>
<evidence type="ECO:0000313" key="1">
    <source>
        <dbReference type="EMBL" id="BAW26511.1"/>
    </source>
</evidence>
<organism evidence="1 2">
    <name type="scientific">Pseudomonas putida</name>
    <name type="common">Arthrobacter siderocapsulatus</name>
    <dbReference type="NCBI Taxonomy" id="303"/>
    <lineage>
        <taxon>Bacteria</taxon>
        <taxon>Pseudomonadati</taxon>
        <taxon>Pseudomonadota</taxon>
        <taxon>Gammaproteobacteria</taxon>
        <taxon>Pseudomonadales</taxon>
        <taxon>Pseudomonadaceae</taxon>
        <taxon>Pseudomonas</taxon>
    </lineage>
</organism>
<gene>
    <name evidence="1" type="ORF">KF715C_pA60</name>
</gene>
<proteinExistence type="predicted"/>
<dbReference type="EMBL" id="AP015030">
    <property type="protein sequence ID" value="BAW26511.1"/>
    <property type="molecule type" value="Genomic_DNA"/>
</dbReference>
<dbReference type="AlphaFoldDB" id="A0A1L7NLY6"/>
<dbReference type="Proteomes" id="UP000218731">
    <property type="component" value="Plasmid pKF715A"/>
</dbReference>
<name>A0A1L7NLY6_PSEPU</name>
<protein>
    <submittedName>
        <fullName evidence="1">Uncharacterized protein</fullName>
    </submittedName>
</protein>
<evidence type="ECO:0000313" key="2">
    <source>
        <dbReference type="Proteomes" id="UP000218731"/>
    </source>
</evidence>
<sequence length="51" mass="5646">MVFKSEGWAEAKMRIQEAPVVDMHIINLEQLCHRTAESNAQFPTCQAGAAS</sequence>
<geneLocation type="plasmid" evidence="2">
    <name>pkf715a dna</name>
</geneLocation>
<reference evidence="1 2" key="1">
    <citation type="submission" date="2015-11" db="EMBL/GenBank/DDBJ databases">
        <title>Complete genome sequencing of a biphenyl-degrading bacterium, Pseudomonas putida KF715 (=NBRC110667).</title>
        <authorList>
            <person name="Suenaga H."/>
            <person name="Fujihara N."/>
            <person name="Watanabe T."/>
            <person name="Hirose J."/>
            <person name="Kimura N."/>
            <person name="Yamazoe A."/>
            <person name="Hosoyama A."/>
            <person name="Shimodaira J."/>
            <person name="Furukawa K."/>
        </authorList>
    </citation>
    <scope>NUCLEOTIDE SEQUENCE [LARGE SCALE GENOMIC DNA]</scope>
    <source>
        <strain evidence="1 2">KF715</strain>
        <plasmid evidence="2">Plasmid pkf715a dna</plasmid>
    </source>
</reference>